<accession>G3T342</accession>
<dbReference type="OMA" id="TTDHATQ"/>
<dbReference type="STRING" id="9785.ENSLAFP00000007637"/>
<dbReference type="Ensembl" id="ENSLAFT00000009110.3">
    <property type="protein sequence ID" value="ENSLAFP00000007637.3"/>
    <property type="gene ID" value="ENSLAFG00000009109.3"/>
</dbReference>
<protein>
    <recommendedName>
        <fullName evidence="2">DUF4709 domain-containing protein</fullName>
    </recommendedName>
</protein>
<feature type="coiled-coil region" evidence="1">
    <location>
        <begin position="144"/>
        <end position="228"/>
    </location>
</feature>
<dbReference type="InParanoid" id="G3T342"/>
<dbReference type="Pfam" id="PF15821">
    <property type="entry name" value="DUF4709"/>
    <property type="match status" value="1"/>
</dbReference>
<evidence type="ECO:0000256" key="1">
    <source>
        <dbReference type="SAM" id="Coils"/>
    </source>
</evidence>
<keyword evidence="1" id="KW-0175">Coiled coil</keyword>
<dbReference type="HOGENOM" id="CLU_061816_0_0_1"/>
<evidence type="ECO:0000313" key="4">
    <source>
        <dbReference type="Proteomes" id="UP000007646"/>
    </source>
</evidence>
<proteinExistence type="predicted"/>
<sequence>IKQFHLFFFPRLNISDDLKIGFFTTDHATQTDPSEILPMKELTSTTQGLVKIVKALQVDFGFLRQLLQLQFEDRLKEEALNLFNALHDRITSIEKHYQQNEEQMRKCFNQQLADAIAITKGMYTQFFEVEEEKTSVQDSNTVKMNVLLRKLKEKDQIIKELTEELEQHEDLGFMQNESFTKEVSPPKTTMERENLEWKVENERLTQIITELDEEIQLNLKENAVLEDEIFILKEMAEKDHKTIQRVL</sequence>
<reference evidence="3" key="2">
    <citation type="submission" date="2025-08" db="UniProtKB">
        <authorList>
            <consortium name="Ensembl"/>
        </authorList>
    </citation>
    <scope>IDENTIFICATION</scope>
    <source>
        <strain evidence="3">Isolate ISIS603380</strain>
    </source>
</reference>
<reference evidence="3" key="3">
    <citation type="submission" date="2025-09" db="UniProtKB">
        <authorList>
            <consortium name="Ensembl"/>
        </authorList>
    </citation>
    <scope>IDENTIFICATION</scope>
    <source>
        <strain evidence="3">Isolate ISIS603380</strain>
    </source>
</reference>
<organism evidence="3 4">
    <name type="scientific">Loxodonta africana</name>
    <name type="common">African elephant</name>
    <dbReference type="NCBI Taxonomy" id="9785"/>
    <lineage>
        <taxon>Eukaryota</taxon>
        <taxon>Metazoa</taxon>
        <taxon>Chordata</taxon>
        <taxon>Craniata</taxon>
        <taxon>Vertebrata</taxon>
        <taxon>Euteleostomi</taxon>
        <taxon>Mammalia</taxon>
        <taxon>Eutheria</taxon>
        <taxon>Afrotheria</taxon>
        <taxon>Proboscidea</taxon>
        <taxon>Elephantidae</taxon>
        <taxon>Loxodonta</taxon>
    </lineage>
</organism>
<dbReference type="InterPro" id="IPR031651">
    <property type="entry name" value="DUF4709"/>
</dbReference>
<dbReference type="AlphaFoldDB" id="G3T342"/>
<dbReference type="Proteomes" id="UP000007646">
    <property type="component" value="Unassembled WGS sequence"/>
</dbReference>
<name>G3T342_LOXAF</name>
<evidence type="ECO:0000313" key="3">
    <source>
        <dbReference type="Ensembl" id="ENSLAFP00000007637.3"/>
    </source>
</evidence>
<reference evidence="3 4" key="1">
    <citation type="submission" date="2009-06" db="EMBL/GenBank/DDBJ databases">
        <title>The Genome Sequence of Loxodonta africana (African elephant).</title>
        <authorList>
            <person name="Di Palma F."/>
            <person name="Heiman D."/>
            <person name="Young S."/>
            <person name="Johnson J."/>
            <person name="Lander E.S."/>
            <person name="Lindblad-Toh K."/>
        </authorList>
    </citation>
    <scope>NUCLEOTIDE SEQUENCE [LARGE SCALE GENOMIC DNA]</scope>
    <source>
        <strain evidence="3 4">Isolate ISIS603380</strain>
    </source>
</reference>
<dbReference type="eggNOG" id="ENOG502S05Y">
    <property type="taxonomic scope" value="Eukaryota"/>
</dbReference>
<feature type="domain" description="DUF4709" evidence="2">
    <location>
        <begin position="11"/>
        <end position="118"/>
    </location>
</feature>
<dbReference type="PANTHER" id="PTHR22382">
    <property type="entry name" value="RIKEN CDNA 4921504E06 GENE"/>
    <property type="match status" value="1"/>
</dbReference>
<dbReference type="PANTHER" id="PTHR22382:SF7">
    <property type="entry name" value="RIKEN CDNA 4921504E06 GENE"/>
    <property type="match status" value="1"/>
</dbReference>
<dbReference type="InterPro" id="IPR040119">
    <property type="entry name" value="C10orf67-like"/>
</dbReference>
<dbReference type="GeneTree" id="ENSGT00390000003836"/>
<keyword evidence="4" id="KW-1185">Reference proteome</keyword>
<evidence type="ECO:0000259" key="2">
    <source>
        <dbReference type="Pfam" id="PF15821"/>
    </source>
</evidence>